<dbReference type="Pfam" id="PF01053">
    <property type="entry name" value="Cys_Met_Meta_PP"/>
    <property type="match status" value="1"/>
</dbReference>
<comment type="subunit">
    <text evidence="3">Homotetramer.</text>
</comment>
<dbReference type="EMBL" id="CP019437">
    <property type="protein sequence ID" value="AQS47742.1"/>
    <property type="molecule type" value="Genomic_DNA"/>
</dbReference>
<dbReference type="PIRSF" id="PIRSF001434">
    <property type="entry name" value="CGS"/>
    <property type="match status" value="1"/>
</dbReference>
<dbReference type="EC" id="2.5.1.-" evidence="3"/>
<dbReference type="SUPFAM" id="SSF53383">
    <property type="entry name" value="PLP-dependent transferases"/>
    <property type="match status" value="1"/>
</dbReference>
<protein>
    <recommendedName>
        <fullName evidence="3">O-succinylhomoserine sulfhydrylase</fullName>
        <shortName evidence="3">OSH sulfhydrylase</shortName>
        <shortName evidence="3">OSHS sulfhydrylase</shortName>
        <ecNumber evidence="3">2.5.1.-</ecNumber>
    </recommendedName>
</protein>
<dbReference type="InterPro" id="IPR015422">
    <property type="entry name" value="PyrdxlP-dep_Trfase_small"/>
</dbReference>
<keyword evidence="3" id="KW-0808">Transferase</keyword>
<dbReference type="RefSeq" id="WP_075774421.1">
    <property type="nucleotide sequence ID" value="NZ_CP019437.1"/>
</dbReference>
<dbReference type="Gene3D" id="3.40.640.10">
    <property type="entry name" value="Type I PLP-dependent aspartate aminotransferase-like (Major domain)"/>
    <property type="match status" value="1"/>
</dbReference>
<reference evidence="5 6" key="1">
    <citation type="submission" date="2017-01" db="EMBL/GenBank/DDBJ databases">
        <title>The complete genome sequence of a sulfur-oxidizing marine bacterium Thioclava sp. 25B10_4T.</title>
        <authorList>
            <person name="Liu Y."/>
            <person name="Lai Q."/>
            <person name="Shao Z."/>
        </authorList>
    </citation>
    <scope>NUCLEOTIDE SEQUENCE [LARGE SCALE GENOMIC DNA]</scope>
    <source>
        <strain evidence="5 6">25B10_4</strain>
    </source>
</reference>
<accession>A0ABM6IGE2</accession>
<keyword evidence="2 3" id="KW-0663">Pyridoxal phosphate</keyword>
<dbReference type="Gene3D" id="3.90.1150.10">
    <property type="entry name" value="Aspartate Aminotransferase, domain 1"/>
    <property type="match status" value="1"/>
</dbReference>
<dbReference type="PANTHER" id="PTHR11808">
    <property type="entry name" value="TRANS-SULFURATION ENZYME FAMILY MEMBER"/>
    <property type="match status" value="1"/>
</dbReference>
<dbReference type="InterPro" id="IPR006234">
    <property type="entry name" value="O-succ-hSer_sulfhydrylase"/>
</dbReference>
<organism evidence="5 6">
    <name type="scientific">Thioclava nitratireducens</name>
    <dbReference type="NCBI Taxonomy" id="1915078"/>
    <lineage>
        <taxon>Bacteria</taxon>
        <taxon>Pseudomonadati</taxon>
        <taxon>Pseudomonadota</taxon>
        <taxon>Alphaproteobacteria</taxon>
        <taxon>Rhodobacterales</taxon>
        <taxon>Paracoccaceae</taxon>
        <taxon>Thioclava</taxon>
    </lineage>
</organism>
<dbReference type="Proteomes" id="UP000185622">
    <property type="component" value="Chromosome"/>
</dbReference>
<dbReference type="HAMAP" id="MF_02056">
    <property type="entry name" value="MetZ"/>
    <property type="match status" value="1"/>
</dbReference>
<dbReference type="NCBIfam" id="TIGR01325">
    <property type="entry name" value="O_suc_HS_sulf"/>
    <property type="match status" value="1"/>
</dbReference>
<evidence type="ECO:0000256" key="3">
    <source>
        <dbReference type="HAMAP-Rule" id="MF_02056"/>
    </source>
</evidence>
<comment type="pathway">
    <text evidence="3">Amino-acid biosynthesis; L-methionine biosynthesis via de novo pathway; L-homocysteine from O-succinyl-L-homoserine: step 1/1.</text>
</comment>
<dbReference type="PANTHER" id="PTHR11808:SF80">
    <property type="entry name" value="CYSTATHIONINE GAMMA-LYASE"/>
    <property type="match status" value="1"/>
</dbReference>
<gene>
    <name evidence="3" type="primary">metZ</name>
    <name evidence="5" type="ORF">BMG03_07970</name>
</gene>
<evidence type="ECO:0000256" key="4">
    <source>
        <dbReference type="RuleBase" id="RU362118"/>
    </source>
</evidence>
<evidence type="ECO:0000256" key="2">
    <source>
        <dbReference type="ARBA" id="ARBA00022898"/>
    </source>
</evidence>
<evidence type="ECO:0000256" key="1">
    <source>
        <dbReference type="ARBA" id="ARBA00001933"/>
    </source>
</evidence>
<name>A0ABM6IGE2_9RHOB</name>
<evidence type="ECO:0000313" key="5">
    <source>
        <dbReference type="EMBL" id="AQS47742.1"/>
    </source>
</evidence>
<keyword evidence="6" id="KW-1185">Reference proteome</keyword>
<comment type="similarity">
    <text evidence="3">Belongs to the trans-sulfuration enzymes family. MetZ subfamily.</text>
</comment>
<comment type="function">
    <text evidence="3">Catalyzes the formation of L-homocysteine from O-succinyl-L-homoserine (OSHS) and hydrogen sulfide.</text>
</comment>
<dbReference type="InterPro" id="IPR015424">
    <property type="entry name" value="PyrdxlP-dep_Trfase"/>
</dbReference>
<dbReference type="InterPro" id="IPR015421">
    <property type="entry name" value="PyrdxlP-dep_Trfase_major"/>
</dbReference>
<evidence type="ECO:0000313" key="6">
    <source>
        <dbReference type="Proteomes" id="UP000185622"/>
    </source>
</evidence>
<sequence length="391" mass="41498">MTERKTRTKLVHDGIRRSQYGEMAEAMFLTQGFAYPSAEAAEARFLNASDDEFIYARYGNPTTRMFEDRMASIEGTEDAFACASGMAAINGALTCLVKAGDHIVAARQMFGSCLHVLKVLQGFGVDVTLVDGTDLDAWRAAMRPETKICFFESVSNPGLEVMDVAGIVKIAHEGGATVVVDNVFASPIFSRAVELGADVIVYSATKHIDGGGRVLGGIVLGSKEYIRGPLETYVKHTGGAMSPFHAWVLLSGLQTLDLRVRAQAANAAAVASAVAGHEKLARTVYPGLMDHPQHALAMEQMGSGGTMLALDLKGGKEAAFRFLNALQIVSISNNLGDAKSIATHPATTTHKNLSEEERAAIAITPGLIRVSMGIEDGGDLIADIKEALDAA</sequence>
<dbReference type="InterPro" id="IPR000277">
    <property type="entry name" value="Cys/Met-Metab_PyrdxlP-dep_enz"/>
</dbReference>
<dbReference type="CDD" id="cd00614">
    <property type="entry name" value="CGS_like"/>
    <property type="match status" value="1"/>
</dbReference>
<comment type="cofactor">
    <cofactor evidence="1 3 4">
        <name>pyridoxal 5'-phosphate</name>
        <dbReference type="ChEBI" id="CHEBI:597326"/>
    </cofactor>
</comment>
<keyword evidence="3" id="KW-0028">Amino-acid biosynthesis</keyword>
<comment type="catalytic activity">
    <reaction evidence="3">
        <text>O-succinyl-L-homoserine + hydrogen sulfide = L-homocysteine + succinate</text>
        <dbReference type="Rhea" id="RHEA:27826"/>
        <dbReference type="ChEBI" id="CHEBI:29919"/>
        <dbReference type="ChEBI" id="CHEBI:30031"/>
        <dbReference type="ChEBI" id="CHEBI:57661"/>
        <dbReference type="ChEBI" id="CHEBI:58199"/>
    </reaction>
</comment>
<feature type="modified residue" description="N6-(pyridoxal phosphate)lysine" evidence="3">
    <location>
        <position position="206"/>
    </location>
</feature>
<proteinExistence type="inferred from homology"/>
<keyword evidence="3" id="KW-0486">Methionine biosynthesis</keyword>